<dbReference type="SUPFAM" id="SSF69000">
    <property type="entry name" value="FAD-dependent thiol oxidase"/>
    <property type="match status" value="1"/>
</dbReference>
<sequence length="157" mass="18216">MVSPEEWGPGAWDLLHGIAEKVGNQTTTIMINDERNELKLTLRHLWALLPCKTCQKHYKEWFQGHSPDSFITSSYMDLQDSLRSWLFALHENVNRSRGVESGITLEALKERYATIPLREKALSLKAFYQRGLLARTLKAEDWKPAWRHLDALLRLIS</sequence>
<comment type="cofactor">
    <cofactor evidence="1">
        <name>FAD</name>
        <dbReference type="ChEBI" id="CHEBI:57692"/>
    </cofactor>
</comment>
<dbReference type="AlphaFoldDB" id="A0A6C0ANZ8"/>
<keyword evidence="5" id="KW-0560">Oxidoreductase</keyword>
<keyword evidence="6" id="KW-1015">Disulfide bond</keyword>
<proteinExistence type="predicted"/>
<evidence type="ECO:0000256" key="6">
    <source>
        <dbReference type="ARBA" id="ARBA00023157"/>
    </source>
</evidence>
<evidence type="ECO:0000256" key="5">
    <source>
        <dbReference type="ARBA" id="ARBA00023002"/>
    </source>
</evidence>
<dbReference type="PROSITE" id="PS51324">
    <property type="entry name" value="ERV_ALR"/>
    <property type="match status" value="1"/>
</dbReference>
<evidence type="ECO:0000259" key="7">
    <source>
        <dbReference type="PROSITE" id="PS51324"/>
    </source>
</evidence>
<evidence type="ECO:0000256" key="2">
    <source>
        <dbReference type="ARBA" id="ARBA00012512"/>
    </source>
</evidence>
<protein>
    <recommendedName>
        <fullName evidence="2">thiol oxidase</fullName>
        <ecNumber evidence="2">1.8.3.2</ecNumber>
    </recommendedName>
</protein>
<dbReference type="GO" id="GO:0016972">
    <property type="term" value="F:thiol oxidase activity"/>
    <property type="evidence" value="ECO:0007669"/>
    <property type="project" value="UniProtKB-EC"/>
</dbReference>
<accession>A0A6C0ANZ8</accession>
<evidence type="ECO:0000256" key="3">
    <source>
        <dbReference type="ARBA" id="ARBA00022630"/>
    </source>
</evidence>
<dbReference type="Pfam" id="PF04777">
    <property type="entry name" value="Evr1_Alr"/>
    <property type="match status" value="1"/>
</dbReference>
<evidence type="ECO:0000256" key="4">
    <source>
        <dbReference type="ARBA" id="ARBA00022827"/>
    </source>
</evidence>
<dbReference type="InterPro" id="IPR017905">
    <property type="entry name" value="ERV/ALR_sulphydryl_oxidase"/>
</dbReference>
<dbReference type="InterPro" id="IPR036774">
    <property type="entry name" value="ERV/ALR_sulphydryl_oxid_sf"/>
</dbReference>
<organism evidence="8">
    <name type="scientific">viral metagenome</name>
    <dbReference type="NCBI Taxonomy" id="1070528"/>
    <lineage>
        <taxon>unclassified sequences</taxon>
        <taxon>metagenomes</taxon>
        <taxon>organismal metagenomes</taxon>
    </lineage>
</organism>
<feature type="domain" description="ERV/ALR sulfhydryl oxidase" evidence="7">
    <location>
        <begin position="1"/>
        <end position="112"/>
    </location>
</feature>
<keyword evidence="4" id="KW-0274">FAD</keyword>
<reference evidence="8" key="1">
    <citation type="journal article" date="2020" name="Nature">
        <title>Giant virus diversity and host interactions through global metagenomics.</title>
        <authorList>
            <person name="Schulz F."/>
            <person name="Roux S."/>
            <person name="Paez-Espino D."/>
            <person name="Jungbluth S."/>
            <person name="Walsh D.A."/>
            <person name="Denef V.J."/>
            <person name="McMahon K.D."/>
            <person name="Konstantinidis K.T."/>
            <person name="Eloe-Fadrosh E.A."/>
            <person name="Kyrpides N.C."/>
            <person name="Woyke T."/>
        </authorList>
    </citation>
    <scope>NUCLEOTIDE SEQUENCE</scope>
    <source>
        <strain evidence="8">GVMAG-S-1101161-73</strain>
    </source>
</reference>
<evidence type="ECO:0000313" key="8">
    <source>
        <dbReference type="EMBL" id="QHS81081.1"/>
    </source>
</evidence>
<dbReference type="Gene3D" id="1.20.120.310">
    <property type="entry name" value="ERV/ALR sulfhydryl oxidase domain"/>
    <property type="match status" value="1"/>
</dbReference>
<keyword evidence="3" id="KW-0285">Flavoprotein</keyword>
<evidence type="ECO:0000256" key="1">
    <source>
        <dbReference type="ARBA" id="ARBA00001974"/>
    </source>
</evidence>
<name>A0A6C0ANZ8_9ZZZZ</name>
<dbReference type="EMBL" id="MN740729">
    <property type="protein sequence ID" value="QHS81081.1"/>
    <property type="molecule type" value="Genomic_DNA"/>
</dbReference>
<dbReference type="EC" id="1.8.3.2" evidence="2"/>